<keyword evidence="1" id="KW-0732">Signal</keyword>
<feature type="chain" id="PRO_5046145263" description="Secreted protein" evidence="1">
    <location>
        <begin position="17"/>
        <end position="132"/>
    </location>
</feature>
<accession>A0ABQ8FW66</accession>
<evidence type="ECO:0000313" key="2">
    <source>
        <dbReference type="EMBL" id="KAH7028604.1"/>
    </source>
</evidence>
<keyword evidence="3" id="KW-1185">Reference proteome</keyword>
<evidence type="ECO:0008006" key="4">
    <source>
        <dbReference type="Google" id="ProtNLM"/>
    </source>
</evidence>
<feature type="signal peptide" evidence="1">
    <location>
        <begin position="1"/>
        <end position="16"/>
    </location>
</feature>
<proteinExistence type="predicted"/>
<dbReference type="EMBL" id="JAGTJR010000048">
    <property type="protein sequence ID" value="KAH7028604.1"/>
    <property type="molecule type" value="Genomic_DNA"/>
</dbReference>
<gene>
    <name evidence="2" type="ORF">B0J12DRAFT_327391</name>
</gene>
<organism evidence="2 3">
    <name type="scientific">Macrophomina phaseolina</name>
    <dbReference type="NCBI Taxonomy" id="35725"/>
    <lineage>
        <taxon>Eukaryota</taxon>
        <taxon>Fungi</taxon>
        <taxon>Dikarya</taxon>
        <taxon>Ascomycota</taxon>
        <taxon>Pezizomycotina</taxon>
        <taxon>Dothideomycetes</taxon>
        <taxon>Dothideomycetes incertae sedis</taxon>
        <taxon>Botryosphaeriales</taxon>
        <taxon>Botryosphaeriaceae</taxon>
        <taxon>Macrophomina</taxon>
    </lineage>
</organism>
<comment type="caution">
    <text evidence="2">The sequence shown here is derived from an EMBL/GenBank/DDBJ whole genome shotgun (WGS) entry which is preliminary data.</text>
</comment>
<evidence type="ECO:0000313" key="3">
    <source>
        <dbReference type="Proteomes" id="UP000774617"/>
    </source>
</evidence>
<evidence type="ECO:0000256" key="1">
    <source>
        <dbReference type="SAM" id="SignalP"/>
    </source>
</evidence>
<sequence>MLLPRLAAALLPLGLSRLLQDCVRINTCFHPHKVLHSCQGLGSPSLIVRLGHGRTHLAAISTSQVSSRYDVGAVSHTDSSRSKSLRASHQLFLHSRSLFLASAKSLSIDYRYQFSLAPPVNFYLVRLTRQPQ</sequence>
<reference evidence="2 3" key="1">
    <citation type="journal article" date="2021" name="Nat. Commun.">
        <title>Genetic determinants of endophytism in the Arabidopsis root mycobiome.</title>
        <authorList>
            <person name="Mesny F."/>
            <person name="Miyauchi S."/>
            <person name="Thiergart T."/>
            <person name="Pickel B."/>
            <person name="Atanasova L."/>
            <person name="Karlsson M."/>
            <person name="Huettel B."/>
            <person name="Barry K.W."/>
            <person name="Haridas S."/>
            <person name="Chen C."/>
            <person name="Bauer D."/>
            <person name="Andreopoulos W."/>
            <person name="Pangilinan J."/>
            <person name="LaButti K."/>
            <person name="Riley R."/>
            <person name="Lipzen A."/>
            <person name="Clum A."/>
            <person name="Drula E."/>
            <person name="Henrissat B."/>
            <person name="Kohler A."/>
            <person name="Grigoriev I.V."/>
            <person name="Martin F.M."/>
            <person name="Hacquard S."/>
        </authorList>
    </citation>
    <scope>NUCLEOTIDE SEQUENCE [LARGE SCALE GENOMIC DNA]</scope>
    <source>
        <strain evidence="2 3">MPI-SDFR-AT-0080</strain>
    </source>
</reference>
<dbReference type="Proteomes" id="UP000774617">
    <property type="component" value="Unassembled WGS sequence"/>
</dbReference>
<name>A0ABQ8FW66_9PEZI</name>
<protein>
    <recommendedName>
        <fullName evidence="4">Secreted protein</fullName>
    </recommendedName>
</protein>